<dbReference type="Pfam" id="PF22678">
    <property type="entry name" value="Cytochrom_c_NrfB-like"/>
    <property type="match status" value="1"/>
</dbReference>
<accession>A0A5D0ENM0</accession>
<dbReference type="InterPro" id="IPR053875">
    <property type="entry name" value="Cytochrom_c_NrfB-like_dom"/>
</dbReference>
<feature type="region of interest" description="Disordered" evidence="2">
    <location>
        <begin position="201"/>
        <end position="221"/>
    </location>
</feature>
<dbReference type="AlphaFoldDB" id="A0A5D0ENM0"/>
<gene>
    <name evidence="7" type="primary">nrfB</name>
    <name evidence="5" type="ORF">ACT75_03160</name>
    <name evidence="6" type="ORF">CQR80_00105</name>
    <name evidence="7" type="ORF">FXB79_00920</name>
</gene>
<feature type="domain" description="Cytochrome c-type protein NrfB-like" evidence="4">
    <location>
        <begin position="99"/>
        <end position="194"/>
    </location>
</feature>
<dbReference type="EMBL" id="PCGW01000001">
    <property type="protein sequence ID" value="PHO21537.1"/>
    <property type="molecule type" value="Genomic_DNA"/>
</dbReference>
<dbReference type="EMBL" id="VSED01000002">
    <property type="protein sequence ID" value="TYA39794.1"/>
    <property type="molecule type" value="Genomic_DNA"/>
</dbReference>
<dbReference type="Gene3D" id="3.90.10.10">
    <property type="entry name" value="Cytochrome C3"/>
    <property type="match status" value="1"/>
</dbReference>
<evidence type="ECO:0000256" key="3">
    <source>
        <dbReference type="SAM" id="SignalP"/>
    </source>
</evidence>
<organism evidence="7 10">
    <name type="scientific">Aggregatibacter actinomycetemcomitans</name>
    <name type="common">Actinobacillus actinomycetemcomitans</name>
    <name type="synonym">Haemophilus actinomycetemcomitans</name>
    <dbReference type="NCBI Taxonomy" id="714"/>
    <lineage>
        <taxon>Bacteria</taxon>
        <taxon>Pseudomonadati</taxon>
        <taxon>Pseudomonadota</taxon>
        <taxon>Gammaproteobacteria</taxon>
        <taxon>Pasteurellales</taxon>
        <taxon>Pasteurellaceae</taxon>
        <taxon>Aggregatibacter</taxon>
    </lineage>
</organism>
<keyword evidence="5" id="KW-0560">Oxidoreductase</keyword>
<reference evidence="5 8" key="1">
    <citation type="submission" date="2015-10" db="EMBL/GenBank/DDBJ databases">
        <title>Tn-seq of a polymicrobial infection.</title>
        <authorList>
            <person name="Stacy A."/>
            <person name="Rumbaugh K.P."/>
            <person name="Whiteley M."/>
        </authorList>
    </citation>
    <scope>NUCLEOTIDE SEQUENCE [LARGE SCALE GENOMIC DNA]</scope>
    <source>
        <strain evidence="5 8">624</strain>
    </source>
</reference>
<dbReference type="Gene3D" id="1.10.1130.10">
    <property type="entry name" value="Flavocytochrome C3, Chain A"/>
    <property type="match status" value="1"/>
</dbReference>
<name>A0A5D0ENM0_AGGAC</name>
<dbReference type="InterPro" id="IPR051829">
    <property type="entry name" value="Multiheme_Cytochr_ET"/>
</dbReference>
<dbReference type="RefSeq" id="WP_005542790.1">
    <property type="nucleotide sequence ID" value="NZ_CP012959.1"/>
</dbReference>
<reference evidence="6 9" key="2">
    <citation type="submission" date="2017-10" db="EMBL/GenBank/DDBJ databases">
        <title>Draft genome sequences of Aggregatibacter actinomycetemcomitans strains 310a and 310b.</title>
        <authorList>
            <person name="May A.C."/>
            <person name="Ohta H."/>
            <person name="Maeda H."/>
            <person name="Kokeguchi S."/>
            <person name="Cugini C."/>
        </authorList>
    </citation>
    <scope>NUCLEOTIDE SEQUENCE [LARGE SCALE GENOMIC DNA]</scope>
    <source>
        <strain evidence="6 9">310b</strain>
    </source>
</reference>
<evidence type="ECO:0000256" key="1">
    <source>
        <dbReference type="ARBA" id="ARBA00022729"/>
    </source>
</evidence>
<dbReference type="PANTHER" id="PTHR35038">
    <property type="entry name" value="DISSIMILATORY SULFITE REDUCTASE SIRA"/>
    <property type="match status" value="1"/>
</dbReference>
<dbReference type="SUPFAM" id="SSF48695">
    <property type="entry name" value="Multiheme cytochromes"/>
    <property type="match status" value="1"/>
</dbReference>
<evidence type="ECO:0000313" key="6">
    <source>
        <dbReference type="EMBL" id="PHO21537.1"/>
    </source>
</evidence>
<protein>
    <submittedName>
        <fullName evidence="5">Cysteine dioxygenase</fullName>
    </submittedName>
    <submittedName>
        <fullName evidence="7">Cytochrome c nitrite reductase pentaheme subunit</fullName>
    </submittedName>
</protein>
<dbReference type="SMR" id="A0A5D0ENM0"/>
<feature type="compositionally biased region" description="Polar residues" evidence="2">
    <location>
        <begin position="212"/>
        <end position="221"/>
    </location>
</feature>
<dbReference type="OrthoDB" id="6398708at2"/>
<evidence type="ECO:0000313" key="5">
    <source>
        <dbReference type="EMBL" id="AMQ93590.1"/>
    </source>
</evidence>
<dbReference type="Proteomes" id="UP000226080">
    <property type="component" value="Unassembled WGS sequence"/>
</dbReference>
<dbReference type="GO" id="GO:0020037">
    <property type="term" value="F:heme binding"/>
    <property type="evidence" value="ECO:0007669"/>
    <property type="project" value="InterPro"/>
</dbReference>
<evidence type="ECO:0000313" key="7">
    <source>
        <dbReference type="EMBL" id="TYA39794.1"/>
    </source>
</evidence>
<dbReference type="KEGG" id="aact:ACT75_03160"/>
<dbReference type="InterPro" id="IPR017564">
    <property type="entry name" value="Cyt_c_NrfB"/>
</dbReference>
<keyword evidence="5" id="KW-0223">Dioxygenase</keyword>
<evidence type="ECO:0000313" key="9">
    <source>
        <dbReference type="Proteomes" id="UP000226080"/>
    </source>
</evidence>
<dbReference type="InterPro" id="IPR036280">
    <property type="entry name" value="Multihaem_cyt_sf"/>
</dbReference>
<dbReference type="PANTHER" id="PTHR35038:SF5">
    <property type="entry name" value="CYTOCHROME C-TYPE PROTEIN NRFB"/>
    <property type="match status" value="1"/>
</dbReference>
<dbReference type="GO" id="GO:0042597">
    <property type="term" value="C:periplasmic space"/>
    <property type="evidence" value="ECO:0007669"/>
    <property type="project" value="InterPro"/>
</dbReference>
<evidence type="ECO:0000256" key="2">
    <source>
        <dbReference type="SAM" id="MobiDB-lite"/>
    </source>
</evidence>
<feature type="chain" id="PRO_5044619492" evidence="3">
    <location>
        <begin position="30"/>
        <end position="221"/>
    </location>
</feature>
<keyword evidence="1 3" id="KW-0732">Signal</keyword>
<dbReference type="GO" id="GO:0051213">
    <property type="term" value="F:dioxygenase activity"/>
    <property type="evidence" value="ECO:0007669"/>
    <property type="project" value="UniProtKB-KW"/>
</dbReference>
<evidence type="ECO:0000259" key="4">
    <source>
        <dbReference type="Pfam" id="PF22678"/>
    </source>
</evidence>
<sequence length="221" mass="25023">MNVTSLIRKPVKALALFAMLAALPMVAQAKTPSADNQLTYEPQLDNQRDPNQYCAKCHKFDKVDKSQTLDQSGGELHFGKFRGTHLSQKKPNNGKPITCVNCHGNISEDHRRGAKDVMRFEGDIFGEKKPMYSAQEQNQVCFSCHQPDKLREKFWAHDVHAMKLPCASCHTLHPKADAMKDIEPKNRVKLCVDCHGKQQAEQQKRKAQQEQTPSTEQKGKQ</sequence>
<dbReference type="NCBIfam" id="NF008659">
    <property type="entry name" value="PRK11659.1"/>
    <property type="match status" value="1"/>
</dbReference>
<dbReference type="Proteomes" id="UP000323012">
    <property type="component" value="Unassembled WGS sequence"/>
</dbReference>
<reference evidence="7 10" key="3">
    <citation type="submission" date="2019-08" db="EMBL/GenBank/DDBJ databases">
        <title>Whole genome sequencing of Aggregatibacter actinomycetemcomitans cultured from blood stream infections in Denmark reveals a novel phylogenetic lineage expressing serotype a membrane O polysaccharide.</title>
        <authorList>
            <person name="Nedergaard S."/>
            <person name="Kobel C.M."/>
            <person name="Nielsen M.B."/>
            <person name="Moeller R.T."/>
            <person name="Jensen A.B."/>
            <person name="Noerskov-Lauritsen N."/>
        </authorList>
    </citation>
    <scope>NUCLEOTIDE SEQUENCE [LARGE SCALE GENOMIC DNA]</scope>
    <source>
        <strain evidence="7 10">PN_563</strain>
    </source>
</reference>
<keyword evidence="9" id="KW-1185">Reference proteome</keyword>
<evidence type="ECO:0000313" key="8">
    <source>
        <dbReference type="Proteomes" id="UP000072236"/>
    </source>
</evidence>
<feature type="signal peptide" evidence="3">
    <location>
        <begin position="1"/>
        <end position="29"/>
    </location>
</feature>
<proteinExistence type="predicted"/>
<dbReference type="NCBIfam" id="TIGR03146">
    <property type="entry name" value="cyt_nit_nrfB"/>
    <property type="match status" value="1"/>
</dbReference>
<dbReference type="Proteomes" id="UP000072236">
    <property type="component" value="Chromosome"/>
</dbReference>
<evidence type="ECO:0000313" key="10">
    <source>
        <dbReference type="Proteomes" id="UP000323012"/>
    </source>
</evidence>
<dbReference type="EMBL" id="CP012959">
    <property type="protein sequence ID" value="AMQ93590.1"/>
    <property type="molecule type" value="Genomic_DNA"/>
</dbReference>